<protein>
    <submittedName>
        <fullName evidence="6">ABC transporter ATP-binding protein</fullName>
    </submittedName>
</protein>
<reference evidence="6 7" key="1">
    <citation type="submission" date="2021-03" db="EMBL/GenBank/DDBJ databases">
        <title>Human Oral Microbial Genomes.</title>
        <authorList>
            <person name="Johnston C.D."/>
            <person name="Chen T."/>
            <person name="Dewhirst F.E."/>
        </authorList>
    </citation>
    <scope>NUCLEOTIDE SEQUENCE [LARGE SCALE GENOMIC DNA]</scope>
    <source>
        <strain evidence="6 7">DSMZ 100122</strain>
    </source>
</reference>
<dbReference type="PROSITE" id="PS00211">
    <property type="entry name" value="ABC_TRANSPORTER_1"/>
    <property type="match status" value="1"/>
</dbReference>
<dbReference type="SMART" id="SM00382">
    <property type="entry name" value="AAA"/>
    <property type="match status" value="1"/>
</dbReference>
<keyword evidence="3" id="KW-0547">Nucleotide-binding</keyword>
<name>A0ABX7Y546_9ACTN</name>
<evidence type="ECO:0000313" key="6">
    <source>
        <dbReference type="EMBL" id="QUC07965.1"/>
    </source>
</evidence>
<evidence type="ECO:0000313" key="7">
    <source>
        <dbReference type="Proteomes" id="UP000678513"/>
    </source>
</evidence>
<dbReference type="Gene3D" id="3.40.50.300">
    <property type="entry name" value="P-loop containing nucleotide triphosphate hydrolases"/>
    <property type="match status" value="1"/>
</dbReference>
<dbReference type="CDD" id="cd03268">
    <property type="entry name" value="ABC_BcrA_bacitracin_resist"/>
    <property type="match status" value="1"/>
</dbReference>
<dbReference type="GO" id="GO:0005524">
    <property type="term" value="F:ATP binding"/>
    <property type="evidence" value="ECO:0007669"/>
    <property type="project" value="UniProtKB-KW"/>
</dbReference>
<evidence type="ECO:0000259" key="5">
    <source>
        <dbReference type="PROSITE" id="PS50893"/>
    </source>
</evidence>
<dbReference type="InterPro" id="IPR027417">
    <property type="entry name" value="P-loop_NTPase"/>
</dbReference>
<accession>A0ABX7Y546</accession>
<dbReference type="EMBL" id="CP072384">
    <property type="protein sequence ID" value="QUC07965.1"/>
    <property type="molecule type" value="Genomic_DNA"/>
</dbReference>
<dbReference type="PANTHER" id="PTHR43335:SF4">
    <property type="entry name" value="ABC TRANSPORTER, ATP-BINDING PROTEIN"/>
    <property type="match status" value="1"/>
</dbReference>
<dbReference type="SUPFAM" id="SSF52540">
    <property type="entry name" value="P-loop containing nucleoside triphosphate hydrolases"/>
    <property type="match status" value="1"/>
</dbReference>
<dbReference type="Proteomes" id="UP000678513">
    <property type="component" value="Chromosome"/>
</dbReference>
<gene>
    <name evidence="6" type="ORF">J5A65_13790</name>
</gene>
<dbReference type="PROSITE" id="PS50893">
    <property type="entry name" value="ABC_TRANSPORTER_2"/>
    <property type="match status" value="1"/>
</dbReference>
<proteinExistence type="inferred from homology"/>
<sequence length="325" mass="35100">MKSMNMLIRTFGLTKRYGDQTVVNQIGLEVTQGRVYGFLGPNGAGKSTTFKLLLGLTRPTAGSIEILGRDLIHNASEILPRIGSLIEGPAFVPRLTGRENVSLVADYLGAPASAVQWVLETVDLAHAADRRAGQYSLGMKQRLGIAIALVGGPRLLLLDEPTNGLDPAGVVEIRNLIVRLTREHGITVLVSSHILSEIEQMADDVGIIKDGVLRYQGPLSRLRDEGRMVFRTSDLSGAAGVLAQRGIRTRVERGELISSHLPDPVVADGVAALARAGHQVTRVEHRRRSLEQIFLSLTETAVPAAATVPVGLRLQDTSHREQVMV</sequence>
<evidence type="ECO:0000256" key="3">
    <source>
        <dbReference type="ARBA" id="ARBA00022741"/>
    </source>
</evidence>
<dbReference type="InterPro" id="IPR003439">
    <property type="entry name" value="ABC_transporter-like_ATP-bd"/>
</dbReference>
<dbReference type="Pfam" id="PF00005">
    <property type="entry name" value="ABC_tran"/>
    <property type="match status" value="1"/>
</dbReference>
<evidence type="ECO:0000256" key="1">
    <source>
        <dbReference type="ARBA" id="ARBA00005417"/>
    </source>
</evidence>
<dbReference type="InterPro" id="IPR003593">
    <property type="entry name" value="AAA+_ATPase"/>
</dbReference>
<keyword evidence="7" id="KW-1185">Reference proteome</keyword>
<evidence type="ECO:0000256" key="2">
    <source>
        <dbReference type="ARBA" id="ARBA00022448"/>
    </source>
</evidence>
<organism evidence="6 7">
    <name type="scientific">Arachnia rubra</name>
    <dbReference type="NCBI Taxonomy" id="1547448"/>
    <lineage>
        <taxon>Bacteria</taxon>
        <taxon>Bacillati</taxon>
        <taxon>Actinomycetota</taxon>
        <taxon>Actinomycetes</taxon>
        <taxon>Propionibacteriales</taxon>
        <taxon>Propionibacteriaceae</taxon>
        <taxon>Arachnia</taxon>
    </lineage>
</organism>
<comment type="similarity">
    <text evidence="1">Belongs to the ABC transporter superfamily.</text>
</comment>
<dbReference type="PANTHER" id="PTHR43335">
    <property type="entry name" value="ABC TRANSPORTER, ATP-BINDING PROTEIN"/>
    <property type="match status" value="1"/>
</dbReference>
<keyword evidence="2" id="KW-0813">Transport</keyword>
<keyword evidence="4 6" id="KW-0067">ATP-binding</keyword>
<evidence type="ECO:0000256" key="4">
    <source>
        <dbReference type="ARBA" id="ARBA00022840"/>
    </source>
</evidence>
<dbReference type="InterPro" id="IPR017871">
    <property type="entry name" value="ABC_transporter-like_CS"/>
</dbReference>
<feature type="domain" description="ABC transporter" evidence="5">
    <location>
        <begin position="8"/>
        <end position="235"/>
    </location>
</feature>